<dbReference type="Gene3D" id="3.30.479.30">
    <property type="entry name" value="Band 7 domain"/>
    <property type="match status" value="1"/>
</dbReference>
<dbReference type="SUPFAM" id="SSF117892">
    <property type="entry name" value="Band 7/SPFH domain"/>
    <property type="match status" value="1"/>
</dbReference>
<dbReference type="EMBL" id="CP117417">
    <property type="protein sequence ID" value="WCT78712.1"/>
    <property type="molecule type" value="Genomic_DNA"/>
</dbReference>
<evidence type="ECO:0000313" key="4">
    <source>
        <dbReference type="EMBL" id="WCT78712.1"/>
    </source>
</evidence>
<evidence type="ECO:0000256" key="1">
    <source>
        <dbReference type="ARBA" id="ARBA00004167"/>
    </source>
</evidence>
<keyword evidence="5" id="KW-1185">Reference proteome</keyword>
<dbReference type="InterPro" id="IPR043202">
    <property type="entry name" value="Band-7_stomatin-like"/>
</dbReference>
<dbReference type="InterPro" id="IPR001972">
    <property type="entry name" value="Stomatin_HflK_fam"/>
</dbReference>
<comment type="subcellular location">
    <subcellularLocation>
        <location evidence="1">Membrane</location>
        <topology evidence="1">Single-pass membrane protein</topology>
    </subcellularLocation>
</comment>
<dbReference type="Proteomes" id="UP001218231">
    <property type="component" value="Chromosome"/>
</dbReference>
<organism evidence="4 5">
    <name type="scientific">Novosphingobium humi</name>
    <dbReference type="NCBI Taxonomy" id="2282397"/>
    <lineage>
        <taxon>Bacteria</taxon>
        <taxon>Pseudomonadati</taxon>
        <taxon>Pseudomonadota</taxon>
        <taxon>Alphaproteobacteria</taxon>
        <taxon>Sphingomonadales</taxon>
        <taxon>Sphingomonadaceae</taxon>
        <taxon>Novosphingobium</taxon>
    </lineage>
</organism>
<protein>
    <submittedName>
        <fullName evidence="4">SPFH domain-containing protein</fullName>
    </submittedName>
</protein>
<dbReference type="PRINTS" id="PR00721">
    <property type="entry name" value="STOMATIN"/>
</dbReference>
<name>A0ABY7TZL4_9SPHN</name>
<evidence type="ECO:0000256" key="2">
    <source>
        <dbReference type="ARBA" id="ARBA00008164"/>
    </source>
</evidence>
<dbReference type="Pfam" id="PF01145">
    <property type="entry name" value="Band_7"/>
    <property type="match status" value="1"/>
</dbReference>
<dbReference type="PANTHER" id="PTHR10264">
    <property type="entry name" value="BAND 7 PROTEIN-RELATED"/>
    <property type="match status" value="1"/>
</dbReference>
<accession>A0ABY7TZL4</accession>
<gene>
    <name evidence="4" type="ORF">PQ457_07035</name>
</gene>
<reference evidence="4 5" key="1">
    <citation type="submission" date="2023-02" db="EMBL/GenBank/DDBJ databases">
        <title>Genome sequence of Novosphingobium humi KACC 19094.</title>
        <authorList>
            <person name="Kim S."/>
            <person name="Heo J."/>
            <person name="Kwon S.-W."/>
        </authorList>
    </citation>
    <scope>NUCLEOTIDE SEQUENCE [LARGE SCALE GENOMIC DNA]</scope>
    <source>
        <strain evidence="4 5">KACC 19094</strain>
    </source>
</reference>
<dbReference type="SMART" id="SM00244">
    <property type="entry name" value="PHB"/>
    <property type="match status" value="1"/>
</dbReference>
<evidence type="ECO:0000313" key="5">
    <source>
        <dbReference type="Proteomes" id="UP001218231"/>
    </source>
</evidence>
<feature type="domain" description="Band 7" evidence="3">
    <location>
        <begin position="27"/>
        <end position="184"/>
    </location>
</feature>
<dbReference type="RefSeq" id="WP_273619022.1">
    <property type="nucleotide sequence ID" value="NZ_CP117417.1"/>
</dbReference>
<dbReference type="Gene3D" id="6.10.250.2090">
    <property type="match status" value="1"/>
</dbReference>
<dbReference type="InterPro" id="IPR036013">
    <property type="entry name" value="Band_7/SPFH_dom_sf"/>
</dbReference>
<proteinExistence type="inferred from homology"/>
<comment type="similarity">
    <text evidence="2">Belongs to the band 7/mec-2 family.</text>
</comment>
<dbReference type="InterPro" id="IPR001107">
    <property type="entry name" value="Band_7"/>
</dbReference>
<evidence type="ECO:0000259" key="3">
    <source>
        <dbReference type="SMART" id="SM00244"/>
    </source>
</evidence>
<dbReference type="PANTHER" id="PTHR10264:SF19">
    <property type="entry name" value="AT06885P-RELATED"/>
    <property type="match status" value="1"/>
</dbReference>
<sequence>MDSLFEIAAYHPMLTLLIIIAAVLALKSFGINQEFQRAVVFRLGRLAETKGPGWFWLVPLIDRVVRVDLRVITFALSTQETVTRDGVAVRVNAVLWFRAVDPARVVTTVVNWQGAVIQAAETGMRDAIGQSDLDQMLKDRAAINSRLLALLEQTCAQWGVAVDAVEIKDLDIPEQMQRAIAREAEAIREKRARIIKAEGEAEASLRLSEAAQVIAQVPGALELRRLQTLSEIGVEHNSTIIAMFPTEILEAAKALSRKD</sequence>